<evidence type="ECO:0000313" key="1">
    <source>
        <dbReference type="EMBL" id="AHZ10518.1"/>
    </source>
</evidence>
<reference evidence="2" key="1">
    <citation type="submission" date="2014-09" db="EMBL/GenBank/DDBJ databases">
        <authorList>
            <person name="Sauder A.B."/>
            <person name="McKenzie Q.R."/>
            <person name="Temple L.M."/>
            <person name="Alexis B.K."/>
            <person name="Al-Atrache Z."/>
            <person name="Lewis L.O."/>
            <person name="Loesser-Casey K.E."/>
            <person name="Mitchell K.J."/>
        </authorList>
    </citation>
    <scope>NUCLEOTIDE SEQUENCE [LARGE SCALE GENOMIC DNA]</scope>
</reference>
<dbReference type="EMBL" id="KJ489400">
    <property type="protein sequence ID" value="AHZ10518.1"/>
    <property type="molecule type" value="Genomic_DNA"/>
</dbReference>
<sequence>MKLEFQKVHYPHGLVNLKEVSKSNFQGVVVMTVRTIIIPVRDNYGFLRELKEVTVEWSCPTCGEEMGYPELHTFFGYAESYTAHTWDSQCGHIVRYLDLKEVQKGIEI</sequence>
<evidence type="ECO:0000313" key="2">
    <source>
        <dbReference type="Proteomes" id="UP000026905"/>
    </source>
</evidence>
<name>A0A024B3C3_9CAUD</name>
<organism evidence="1 2">
    <name type="scientific">Bacillus phage Hoody T</name>
    <dbReference type="NCBI Taxonomy" id="1486660"/>
    <lineage>
        <taxon>Viruses</taxon>
        <taxon>Duplodnaviria</taxon>
        <taxon>Heunggongvirae</taxon>
        <taxon>Uroviricota</taxon>
        <taxon>Caudoviricetes</taxon>
        <taxon>Herelleviridae</taxon>
        <taxon>Bastillevirinae</taxon>
        <taxon>Bastillevirus</taxon>
        <taxon>Bastillevirus hoodyT</taxon>
    </lineage>
</organism>
<keyword evidence="2" id="KW-1185">Reference proteome</keyword>
<proteinExistence type="predicted"/>
<accession>A0A024B3C3</accession>
<dbReference type="KEGG" id="vg:19525268"/>
<protein>
    <submittedName>
        <fullName evidence="1">Uncharacterized protein</fullName>
    </submittedName>
</protein>
<dbReference type="GeneID" id="19525268"/>
<dbReference type="Proteomes" id="UP000026905">
    <property type="component" value="Segment"/>
</dbReference>
<dbReference type="RefSeq" id="YP_009035403.1">
    <property type="nucleotide sequence ID" value="NC_024205.1"/>
</dbReference>